<evidence type="ECO:0000256" key="8">
    <source>
        <dbReference type="ARBA" id="ARBA00022842"/>
    </source>
</evidence>
<evidence type="ECO:0000256" key="2">
    <source>
        <dbReference type="ARBA" id="ARBA00004496"/>
    </source>
</evidence>
<feature type="binding site" evidence="10">
    <location>
        <position position="170"/>
    </location>
    <ligand>
        <name>substrate</name>
        <note>ligand shared between dimeric partners</note>
    </ligand>
</feature>
<feature type="binding site" evidence="10">
    <location>
        <position position="110"/>
    </location>
    <ligand>
        <name>Mg(2+)</name>
        <dbReference type="ChEBI" id="CHEBI:18420"/>
        <note>catalytic</note>
    </ligand>
</feature>
<comment type="catalytic activity">
    <reaction evidence="10">
        <text>beta-D-fructose 6-phosphate + ATP = beta-D-fructose 1,6-bisphosphate + ADP + H(+)</text>
        <dbReference type="Rhea" id="RHEA:16109"/>
        <dbReference type="ChEBI" id="CHEBI:15378"/>
        <dbReference type="ChEBI" id="CHEBI:30616"/>
        <dbReference type="ChEBI" id="CHEBI:32966"/>
        <dbReference type="ChEBI" id="CHEBI:57634"/>
        <dbReference type="ChEBI" id="CHEBI:456216"/>
        <dbReference type="EC" id="2.7.1.11"/>
    </reaction>
</comment>
<dbReference type="InterPro" id="IPR012829">
    <property type="entry name" value="Phosphofructokinase_III"/>
</dbReference>
<dbReference type="GO" id="GO:0030388">
    <property type="term" value="P:fructose 1,6-bisphosphate metabolic process"/>
    <property type="evidence" value="ECO:0007669"/>
    <property type="project" value="TreeGrafter"/>
</dbReference>
<comment type="cofactor">
    <cofactor evidence="1 10">
        <name>Mg(2+)</name>
        <dbReference type="ChEBI" id="CHEBI:18420"/>
    </cofactor>
</comment>
<comment type="pathway">
    <text evidence="3 10">Carbohydrate degradation; glycolysis; D-glyceraldehyde 3-phosphate and glycerone phosphate from D-glucose: step 3/4.</text>
</comment>
<dbReference type="InterPro" id="IPR022953">
    <property type="entry name" value="ATP_PFK"/>
</dbReference>
<dbReference type="InterPro" id="IPR000023">
    <property type="entry name" value="Phosphofructokinase_dom"/>
</dbReference>
<feature type="binding site" description="in other chain" evidence="10">
    <location>
        <begin position="279"/>
        <end position="282"/>
    </location>
    <ligand>
        <name>substrate</name>
        <note>ligand shared between dimeric partners</note>
    </ligand>
</feature>
<comment type="subcellular location">
    <subcellularLocation>
        <location evidence="2 10">Cytoplasm</location>
    </subcellularLocation>
</comment>
<keyword evidence="8 10" id="KW-0460">Magnesium</keyword>
<dbReference type="GO" id="GO:0003872">
    <property type="term" value="F:6-phosphofructokinase activity"/>
    <property type="evidence" value="ECO:0007669"/>
    <property type="project" value="UniProtKB-UniRule"/>
</dbReference>
<dbReference type="InterPro" id="IPR012003">
    <property type="entry name" value="ATP_PFK_prok-type"/>
</dbReference>
<evidence type="ECO:0000256" key="5">
    <source>
        <dbReference type="ARBA" id="ARBA00022679"/>
    </source>
</evidence>
<feature type="domain" description="Phosphofructokinase" evidence="11">
    <location>
        <begin position="6"/>
        <end position="305"/>
    </location>
</feature>
<comment type="caution">
    <text evidence="10">Lacks conserved residue(s) required for the propagation of feature annotation.</text>
</comment>
<keyword evidence="6 10" id="KW-0479">Metal-binding</keyword>
<dbReference type="EC" id="2.7.1.11" evidence="10"/>
<dbReference type="GO" id="GO:0016208">
    <property type="term" value="F:AMP binding"/>
    <property type="evidence" value="ECO:0007669"/>
    <property type="project" value="TreeGrafter"/>
</dbReference>
<dbReference type="SUPFAM" id="SSF53784">
    <property type="entry name" value="Phosphofructokinase"/>
    <property type="match status" value="1"/>
</dbReference>
<feature type="site" description="Important for substrate specificity; cannot use PPi as phosphoryl donor" evidence="10">
    <location>
        <position position="111"/>
    </location>
</feature>
<keyword evidence="4 10" id="KW-0963">Cytoplasm</keyword>
<proteinExistence type="inferred from homology"/>
<dbReference type="HAMAP" id="MF_01976">
    <property type="entry name" value="Phosphofructokinase_III"/>
    <property type="match status" value="1"/>
</dbReference>
<keyword evidence="13" id="KW-1185">Reference proteome</keyword>
<feature type="binding site" evidence="10">
    <location>
        <position position="273"/>
    </location>
    <ligand>
        <name>substrate</name>
        <note>ligand shared between dimeric partners</note>
    </ligand>
</feature>
<accession>A0A5P8WGG6</accession>
<feature type="binding site" evidence="10">
    <location>
        <begin position="109"/>
        <end position="112"/>
    </location>
    <ligand>
        <name>ATP</name>
        <dbReference type="ChEBI" id="CHEBI:30616"/>
    </ligand>
</feature>
<evidence type="ECO:0000256" key="6">
    <source>
        <dbReference type="ARBA" id="ARBA00022723"/>
    </source>
</evidence>
<dbReference type="GO" id="GO:0048029">
    <property type="term" value="F:monosaccharide binding"/>
    <property type="evidence" value="ECO:0007669"/>
    <property type="project" value="TreeGrafter"/>
</dbReference>
<dbReference type="AlphaFoldDB" id="A0A5P8WGG6"/>
<feature type="binding site" description="in other chain" evidence="10">
    <location>
        <begin position="133"/>
        <end position="135"/>
    </location>
    <ligand>
        <name>substrate</name>
        <note>ligand shared between dimeric partners</note>
    </ligand>
</feature>
<dbReference type="FunFam" id="3.40.50.460:FF:000002">
    <property type="entry name" value="ATP-dependent 6-phosphofructokinase"/>
    <property type="match status" value="1"/>
</dbReference>
<dbReference type="EMBL" id="CP045227">
    <property type="protein sequence ID" value="QFS51784.1"/>
    <property type="molecule type" value="Genomic_DNA"/>
</dbReference>
<dbReference type="GO" id="GO:0070095">
    <property type="term" value="F:fructose-6-phosphate binding"/>
    <property type="evidence" value="ECO:0007669"/>
    <property type="project" value="TreeGrafter"/>
</dbReference>
<evidence type="ECO:0000256" key="1">
    <source>
        <dbReference type="ARBA" id="ARBA00001946"/>
    </source>
</evidence>
<dbReference type="GO" id="GO:0005524">
    <property type="term" value="F:ATP binding"/>
    <property type="evidence" value="ECO:0007669"/>
    <property type="project" value="UniProtKB-KW"/>
</dbReference>
<feature type="binding site" evidence="10">
    <location>
        <position position="14"/>
    </location>
    <ligand>
        <name>ATP</name>
        <dbReference type="ChEBI" id="CHEBI:30616"/>
    </ligand>
</feature>
<dbReference type="Pfam" id="PF00365">
    <property type="entry name" value="PFK"/>
    <property type="match status" value="1"/>
</dbReference>
<evidence type="ECO:0000313" key="12">
    <source>
        <dbReference type="EMBL" id="QFS51784.1"/>
    </source>
</evidence>
<feature type="binding site" evidence="10">
    <location>
        <begin position="82"/>
        <end position="83"/>
    </location>
    <ligand>
        <name>ATP</name>
        <dbReference type="ChEBI" id="CHEBI:30616"/>
    </ligand>
</feature>
<sequence>MKNRKRIGILTSGGDCPGLNAVIRAVVSHATLTYDWEVLGISYATQGLLEARATTLKMHGLDLRGIDPLLFMGGTILGTINKGDTLAHASEIIAGYQTLELDALIGIGGDGSLSILHNLAHQGNWNFVGVPKTIDNDVALTERSVGFDTAVNTITNALNSLTFTAASHDRVMIVEVMGRKAGHLALQAGIAGGADVILIPEIPYSIEGICQHLAQLRDRSWRKFAIVVVAEGIEAIKDLSDCDGLCQSTLTCGMGQYIADQISHCSTEKIETRVSVLGHIQRGGIPSALDRLVATAFGKTAVDLVAQGKYDQMVAWQNGQVVAVPLQEVMLQSPSPVDANGYLVPIARSLGIYVGDGFQFSQQSKVSCLENDNAFLTKRETH</sequence>
<comment type="similarity">
    <text evidence="10">Belongs to the phosphofructokinase type A (PFKA) family. Mixed-substrate PFK group III subfamily.</text>
</comment>
<evidence type="ECO:0000313" key="13">
    <source>
        <dbReference type="Proteomes" id="UP000326678"/>
    </source>
</evidence>
<evidence type="ECO:0000256" key="9">
    <source>
        <dbReference type="ARBA" id="ARBA00023152"/>
    </source>
</evidence>
<name>A0A5P8WGG6_9NOSO</name>
<evidence type="ECO:0000256" key="3">
    <source>
        <dbReference type="ARBA" id="ARBA00004679"/>
    </source>
</evidence>
<evidence type="ECO:0000256" key="10">
    <source>
        <dbReference type="HAMAP-Rule" id="MF_01976"/>
    </source>
</evidence>
<evidence type="ECO:0000256" key="7">
    <source>
        <dbReference type="ARBA" id="ARBA00022777"/>
    </source>
</evidence>
<dbReference type="RefSeq" id="WP_152592133.1">
    <property type="nucleotide sequence ID" value="NZ_CP045227.1"/>
</dbReference>
<dbReference type="PRINTS" id="PR00476">
    <property type="entry name" value="PHFRCTKINASE"/>
</dbReference>
<keyword evidence="9 10" id="KW-0324">Glycolysis</keyword>
<gene>
    <name evidence="10" type="primary">pfkA</name>
    <name evidence="12" type="ORF">GXM_09278</name>
</gene>
<dbReference type="GO" id="GO:0061621">
    <property type="term" value="P:canonical glycolysis"/>
    <property type="evidence" value="ECO:0007669"/>
    <property type="project" value="TreeGrafter"/>
</dbReference>
<dbReference type="GO" id="GO:0006002">
    <property type="term" value="P:fructose 6-phosphate metabolic process"/>
    <property type="evidence" value="ECO:0007669"/>
    <property type="project" value="InterPro"/>
</dbReference>
<reference evidence="12 13" key="1">
    <citation type="submission" date="2019-10" db="EMBL/GenBank/DDBJ databases">
        <title>Genomic and transcriptomic insights into the perfect genentic adaptation of a filamentous nitrogen-fixing cyanobacterium to rice fields.</title>
        <authorList>
            <person name="Chen Z."/>
        </authorList>
    </citation>
    <scope>NUCLEOTIDE SEQUENCE [LARGE SCALE GENOMIC DNA]</scope>
    <source>
        <strain evidence="12">CCNUC1</strain>
    </source>
</reference>
<comment type="subunit">
    <text evidence="10">Homodimer or homotetramer.</text>
</comment>
<dbReference type="PANTHER" id="PTHR13697:SF52">
    <property type="entry name" value="ATP-DEPENDENT 6-PHOSPHOFRUCTOKINASE 3"/>
    <property type="match status" value="1"/>
</dbReference>
<dbReference type="InterPro" id="IPR015912">
    <property type="entry name" value="Phosphofructokinase_CS"/>
</dbReference>
<dbReference type="GO" id="GO:0005945">
    <property type="term" value="C:6-phosphofructokinase complex"/>
    <property type="evidence" value="ECO:0007669"/>
    <property type="project" value="TreeGrafter"/>
</dbReference>
<dbReference type="PANTHER" id="PTHR13697">
    <property type="entry name" value="PHOSPHOFRUCTOKINASE"/>
    <property type="match status" value="1"/>
</dbReference>
<dbReference type="NCBIfam" id="NF002872">
    <property type="entry name" value="PRK03202.1"/>
    <property type="match status" value="1"/>
</dbReference>
<keyword evidence="7 10" id="KW-0418">Kinase</keyword>
<dbReference type="Proteomes" id="UP000326678">
    <property type="component" value="Chromosome Gxm2"/>
</dbReference>
<protein>
    <recommendedName>
        <fullName evidence="10">ATP-dependent 6-phosphofructokinase</fullName>
        <shortName evidence="10">ATP-PFK</shortName>
        <shortName evidence="10">Phosphofructokinase</shortName>
        <ecNumber evidence="10">2.7.1.11</ecNumber>
    </recommendedName>
    <alternativeName>
        <fullName evidence="10">Phosphohexokinase</fullName>
    </alternativeName>
</protein>
<dbReference type="GO" id="GO:0046872">
    <property type="term" value="F:metal ion binding"/>
    <property type="evidence" value="ECO:0007669"/>
    <property type="project" value="UniProtKB-KW"/>
</dbReference>
<organism evidence="12 13">
    <name type="scientific">Nostoc sphaeroides CCNUC1</name>
    <dbReference type="NCBI Taxonomy" id="2653204"/>
    <lineage>
        <taxon>Bacteria</taxon>
        <taxon>Bacillati</taxon>
        <taxon>Cyanobacteriota</taxon>
        <taxon>Cyanophyceae</taxon>
        <taxon>Nostocales</taxon>
        <taxon>Nostocaceae</taxon>
        <taxon>Nostoc</taxon>
    </lineage>
</organism>
<dbReference type="KEGG" id="nsh:GXM_09278"/>
<comment type="function">
    <text evidence="10">Catalyzes the phosphorylation of D-fructose 6-phosphate to fructose 1,6-bisphosphate by ATP, the first committing step of glycolysis.</text>
</comment>
<dbReference type="UniPathway" id="UPA00109">
    <property type="reaction ID" value="UER00182"/>
</dbReference>
<dbReference type="Gene3D" id="3.40.50.460">
    <property type="entry name" value="Phosphofructokinase domain"/>
    <property type="match status" value="1"/>
</dbReference>
<keyword evidence="10" id="KW-0067">ATP-binding</keyword>
<dbReference type="PROSITE" id="PS00433">
    <property type="entry name" value="PHOSPHOFRUCTOKINASE"/>
    <property type="match status" value="1"/>
</dbReference>
<dbReference type="GO" id="GO:0047334">
    <property type="term" value="F:diphosphate-fructose-6-phosphate 1-phosphotransferase activity"/>
    <property type="evidence" value="ECO:0007669"/>
    <property type="project" value="InterPro"/>
</dbReference>
<dbReference type="Gene3D" id="3.40.50.450">
    <property type="match status" value="1"/>
</dbReference>
<feature type="binding site" description="in other chain" evidence="10">
    <location>
        <begin position="177"/>
        <end position="179"/>
    </location>
    <ligand>
        <name>substrate</name>
        <note>ligand shared between dimeric partners</note>
    </ligand>
</feature>
<keyword evidence="10" id="KW-0547">Nucleotide-binding</keyword>
<dbReference type="InterPro" id="IPR035966">
    <property type="entry name" value="PKF_sf"/>
</dbReference>
<dbReference type="GO" id="GO:0042802">
    <property type="term" value="F:identical protein binding"/>
    <property type="evidence" value="ECO:0007669"/>
    <property type="project" value="TreeGrafter"/>
</dbReference>
<feature type="binding site" description="in other chain" evidence="10">
    <location>
        <position position="231"/>
    </location>
    <ligand>
        <name>substrate</name>
        <note>ligand shared between dimeric partners</note>
    </ligand>
</feature>
<keyword evidence="5 10" id="KW-0808">Transferase</keyword>
<feature type="active site" description="Proton acceptor" evidence="10">
    <location>
        <position position="135"/>
    </location>
</feature>
<evidence type="ECO:0000259" key="11">
    <source>
        <dbReference type="Pfam" id="PF00365"/>
    </source>
</evidence>
<dbReference type="PIRSF" id="PIRSF000532">
    <property type="entry name" value="ATP_PFK_prok"/>
    <property type="match status" value="1"/>
</dbReference>
<evidence type="ECO:0000256" key="4">
    <source>
        <dbReference type="ARBA" id="ARBA00022490"/>
    </source>
</evidence>